<feature type="region of interest" description="Disordered" evidence="1">
    <location>
        <begin position="278"/>
        <end position="306"/>
    </location>
</feature>
<evidence type="ECO:0000313" key="2">
    <source>
        <dbReference type="EMBL" id="ROT36801.1"/>
    </source>
</evidence>
<sequence>MTRLPLPNVGGILAPILPALPAASLSTQPATAVLPFLSPILRQRVQVFSATSTEPWLRLLSYDTSKASRLVEVVQSGRLDPHPVSGEVEVDWEYDTKTRYRRLDQETSQALVVLEDLELTFQLVYCVGDKDGGGDGWRVAELGVVEKPDPFAAFGGYSTIAEAEKAFEENRPKSSLKVSTGSLAATPGPDDEDDGYWDRYDATPARSPVNHRSPAPPKSTQPGPPQPESYRPDSAADDDYYAMYDDVQPAMDNHDPEEEAAHMQPNLNIGHSLSSDLAPVASASDSHPPYSLLAQPRATKPESPPLDAERAAVLLHPRPASSASSNGSRTVEKLEETAERQMASEFSVKKHVSRTIRSLWMLSQASGIDREEFDRLVRSELEVLEMVDNHDLS</sequence>
<dbReference type="STRING" id="1314773.A0A3N2PQK6"/>
<keyword evidence="3" id="KW-1185">Reference proteome</keyword>
<dbReference type="GeneID" id="39576767"/>
<protein>
    <submittedName>
        <fullName evidence="2">Uncharacterized protein</fullName>
    </submittedName>
</protein>
<dbReference type="AlphaFoldDB" id="A0A3N2PQK6"/>
<feature type="compositionally biased region" description="Pro residues" evidence="1">
    <location>
        <begin position="214"/>
        <end position="227"/>
    </location>
</feature>
<name>A0A3N2PQK6_SODAK</name>
<organism evidence="2 3">
    <name type="scientific">Sodiomyces alkalinus (strain CBS 110278 / VKM F-3762 / F11)</name>
    <name type="common">Alkaliphilic filamentous fungus</name>
    <dbReference type="NCBI Taxonomy" id="1314773"/>
    <lineage>
        <taxon>Eukaryota</taxon>
        <taxon>Fungi</taxon>
        <taxon>Dikarya</taxon>
        <taxon>Ascomycota</taxon>
        <taxon>Pezizomycotina</taxon>
        <taxon>Sordariomycetes</taxon>
        <taxon>Hypocreomycetidae</taxon>
        <taxon>Glomerellales</taxon>
        <taxon>Plectosphaerellaceae</taxon>
        <taxon>Sodiomyces</taxon>
    </lineage>
</organism>
<dbReference type="OrthoDB" id="5578001at2759"/>
<gene>
    <name evidence="2" type="ORF">SODALDRAFT_281500</name>
</gene>
<dbReference type="Proteomes" id="UP000272025">
    <property type="component" value="Unassembled WGS sequence"/>
</dbReference>
<feature type="region of interest" description="Disordered" evidence="1">
    <location>
        <begin position="316"/>
        <end position="335"/>
    </location>
</feature>
<feature type="region of interest" description="Disordered" evidence="1">
    <location>
        <begin position="167"/>
        <end position="236"/>
    </location>
</feature>
<evidence type="ECO:0000256" key="1">
    <source>
        <dbReference type="SAM" id="MobiDB-lite"/>
    </source>
</evidence>
<evidence type="ECO:0000313" key="3">
    <source>
        <dbReference type="Proteomes" id="UP000272025"/>
    </source>
</evidence>
<dbReference type="EMBL" id="ML119058">
    <property type="protein sequence ID" value="ROT36801.1"/>
    <property type="molecule type" value="Genomic_DNA"/>
</dbReference>
<reference evidence="2 3" key="1">
    <citation type="journal article" date="2018" name="Mol. Ecol.">
        <title>The obligate alkalophilic soda-lake fungus Sodiomyces alkalinus has shifted to a protein diet.</title>
        <authorList>
            <person name="Grum-Grzhimaylo A.A."/>
            <person name="Falkoski D.L."/>
            <person name="van den Heuvel J."/>
            <person name="Valero-Jimenez C.A."/>
            <person name="Min B."/>
            <person name="Choi I.G."/>
            <person name="Lipzen A."/>
            <person name="Daum C.G."/>
            <person name="Aanen D.K."/>
            <person name="Tsang A."/>
            <person name="Henrissat B."/>
            <person name="Bilanenko E.N."/>
            <person name="de Vries R.P."/>
            <person name="van Kan J.A.L."/>
            <person name="Grigoriev I.V."/>
            <person name="Debets A.J.M."/>
        </authorList>
    </citation>
    <scope>NUCLEOTIDE SEQUENCE [LARGE SCALE GENOMIC DNA]</scope>
    <source>
        <strain evidence="2 3">F11</strain>
    </source>
</reference>
<accession>A0A3N2PQK6</accession>
<dbReference type="RefSeq" id="XP_028464607.1">
    <property type="nucleotide sequence ID" value="XM_028608289.1"/>
</dbReference>
<proteinExistence type="predicted"/>